<sequence length="290" mass="30420">MEIALWGVAGVAGAAVLAAVLAFGGRAGLMYLTFYRRPKGHPGSFTRRPDDGAVVVCAGDSLTHATVSGDYVARLRRRLPSTRFVNAGRNGDTAEGLLGRLGEILACEPTDVVILIGTNDVRRSRPHAAFAADVAAILTRLTPAARVALLSIPPQGDRPDDPVNDVVASYNLLLADLADEHGAGYVPVHERLAALAADDAGTDRPATTGVSSYLRLTAWHLLARRSWDSLAARRGSTVLVDGVHLSDRAADEVADLVAERLGRAALQRGFTGTGEGGPHTSDRGGRHDGS</sequence>
<keyword evidence="2" id="KW-1133">Transmembrane helix</keyword>
<reference evidence="5" key="1">
    <citation type="journal article" date="2019" name="Int. J. Syst. Evol. Microbiol.">
        <title>The Global Catalogue of Microorganisms (GCM) 10K type strain sequencing project: providing services to taxonomists for standard genome sequencing and annotation.</title>
        <authorList>
            <consortium name="The Broad Institute Genomics Platform"/>
            <consortium name="The Broad Institute Genome Sequencing Center for Infectious Disease"/>
            <person name="Wu L."/>
            <person name="Ma J."/>
        </authorList>
    </citation>
    <scope>NUCLEOTIDE SEQUENCE [LARGE SCALE GENOMIC DNA]</scope>
    <source>
        <strain evidence="5">KLKA75</strain>
    </source>
</reference>
<name>A0ABV9TW79_9ACTN</name>
<dbReference type="Gene3D" id="3.40.50.1110">
    <property type="entry name" value="SGNH hydrolase"/>
    <property type="match status" value="1"/>
</dbReference>
<evidence type="ECO:0000256" key="1">
    <source>
        <dbReference type="SAM" id="MobiDB-lite"/>
    </source>
</evidence>
<feature type="transmembrane region" description="Helical" evidence="2">
    <location>
        <begin position="6"/>
        <end position="29"/>
    </location>
</feature>
<keyword evidence="2" id="KW-0812">Transmembrane</keyword>
<dbReference type="PANTHER" id="PTHR30383:SF5">
    <property type="entry name" value="SGNH HYDROLASE-TYPE ESTERASE DOMAIN-CONTAINING PROTEIN"/>
    <property type="match status" value="1"/>
</dbReference>
<dbReference type="Pfam" id="PF13472">
    <property type="entry name" value="Lipase_GDSL_2"/>
    <property type="match status" value="1"/>
</dbReference>
<dbReference type="InterPro" id="IPR051532">
    <property type="entry name" value="Ester_Hydrolysis_Enzymes"/>
</dbReference>
<feature type="region of interest" description="Disordered" evidence="1">
    <location>
        <begin position="267"/>
        <end position="290"/>
    </location>
</feature>
<keyword evidence="5" id="KW-1185">Reference proteome</keyword>
<dbReference type="InterPro" id="IPR013830">
    <property type="entry name" value="SGNH_hydro"/>
</dbReference>
<dbReference type="RefSeq" id="WP_378254949.1">
    <property type="nucleotide sequence ID" value="NZ_JBHSIT010000003.1"/>
</dbReference>
<dbReference type="SUPFAM" id="SSF52266">
    <property type="entry name" value="SGNH hydrolase"/>
    <property type="match status" value="1"/>
</dbReference>
<evidence type="ECO:0000313" key="5">
    <source>
        <dbReference type="Proteomes" id="UP001595872"/>
    </source>
</evidence>
<dbReference type="PANTHER" id="PTHR30383">
    <property type="entry name" value="THIOESTERASE 1/PROTEASE 1/LYSOPHOSPHOLIPASE L1"/>
    <property type="match status" value="1"/>
</dbReference>
<keyword evidence="2" id="KW-0472">Membrane</keyword>
<evidence type="ECO:0000259" key="3">
    <source>
        <dbReference type="Pfam" id="PF13472"/>
    </source>
</evidence>
<feature type="domain" description="SGNH hydrolase-type esterase" evidence="3">
    <location>
        <begin position="57"/>
        <end position="198"/>
    </location>
</feature>
<gene>
    <name evidence="4" type="ORF">ACFPCY_13725</name>
</gene>
<keyword evidence="4" id="KW-0378">Hydrolase</keyword>
<protein>
    <submittedName>
        <fullName evidence="4">SGNH/GDSL hydrolase family protein</fullName>
    </submittedName>
</protein>
<accession>A0ABV9TW79</accession>
<dbReference type="GO" id="GO:0016787">
    <property type="term" value="F:hydrolase activity"/>
    <property type="evidence" value="ECO:0007669"/>
    <property type="project" value="UniProtKB-KW"/>
</dbReference>
<evidence type="ECO:0000256" key="2">
    <source>
        <dbReference type="SAM" id="Phobius"/>
    </source>
</evidence>
<comment type="caution">
    <text evidence="4">The sequence shown here is derived from an EMBL/GenBank/DDBJ whole genome shotgun (WGS) entry which is preliminary data.</text>
</comment>
<dbReference type="InterPro" id="IPR036514">
    <property type="entry name" value="SGNH_hydro_sf"/>
</dbReference>
<feature type="compositionally biased region" description="Basic and acidic residues" evidence="1">
    <location>
        <begin position="280"/>
        <end position="290"/>
    </location>
</feature>
<dbReference type="Proteomes" id="UP001595872">
    <property type="component" value="Unassembled WGS sequence"/>
</dbReference>
<proteinExistence type="predicted"/>
<evidence type="ECO:0000313" key="4">
    <source>
        <dbReference type="EMBL" id="MFC4908388.1"/>
    </source>
</evidence>
<dbReference type="EMBL" id="JBHSIT010000003">
    <property type="protein sequence ID" value="MFC4908388.1"/>
    <property type="molecule type" value="Genomic_DNA"/>
</dbReference>
<organism evidence="4 5">
    <name type="scientific">Actinomadura gamaensis</name>
    <dbReference type="NCBI Taxonomy" id="1763541"/>
    <lineage>
        <taxon>Bacteria</taxon>
        <taxon>Bacillati</taxon>
        <taxon>Actinomycetota</taxon>
        <taxon>Actinomycetes</taxon>
        <taxon>Streptosporangiales</taxon>
        <taxon>Thermomonosporaceae</taxon>
        <taxon>Actinomadura</taxon>
    </lineage>
</organism>